<evidence type="ECO:0000313" key="2">
    <source>
        <dbReference type="Proteomes" id="UP000639274"/>
    </source>
</evidence>
<keyword evidence="2" id="KW-1185">Reference proteome</keyword>
<evidence type="ECO:0000313" key="1">
    <source>
        <dbReference type="EMBL" id="QSX77887.1"/>
    </source>
</evidence>
<sequence>MAEVACGWVIIDQAAVIKGMSFGPDYIKGRQRTGPLRPGYHNLIGKDVVFRAEGKDALVETLQLMSQMDKHFIRCGIREGMTIERFLPSEYGGGDDQVTDVAGPNDIVRMDYFLYVFPEEESAYSFSSLVKNYGTQLIGFVPGSGLSNDARSFIEALGTLVQKIGTLGGKKTELQRALEARKVVVLLTGRKLDGKSPIATHKHTHRISTLANEIVDAMQ</sequence>
<dbReference type="EMBL" id="CP071518">
    <property type="protein sequence ID" value="QSX77887.1"/>
    <property type="molecule type" value="Genomic_DNA"/>
</dbReference>
<name>A0A975ARP7_9GAMM</name>
<accession>A0A975ARP7</accession>
<reference evidence="1 2" key="1">
    <citation type="submission" date="2021-03" db="EMBL/GenBank/DDBJ databases">
        <title>Lysobacter sp. nov. isolated from soil of gangwondo yeongwol, south Korea.</title>
        <authorList>
            <person name="Kim K.R."/>
            <person name="Kim K.H."/>
            <person name="Jeon C.O."/>
        </authorList>
    </citation>
    <scope>NUCLEOTIDE SEQUENCE [LARGE SCALE GENOMIC DNA]</scope>
    <source>
        <strain evidence="1 2">R19</strain>
    </source>
</reference>
<organism evidence="1 2">
    <name type="scientific">Agrilutibacter solisilvae</name>
    <dbReference type="NCBI Taxonomy" id="2763317"/>
    <lineage>
        <taxon>Bacteria</taxon>
        <taxon>Pseudomonadati</taxon>
        <taxon>Pseudomonadota</taxon>
        <taxon>Gammaproteobacteria</taxon>
        <taxon>Lysobacterales</taxon>
        <taxon>Lysobacteraceae</taxon>
        <taxon>Agrilutibacter</taxon>
    </lineage>
</organism>
<dbReference type="RefSeq" id="WP_200615750.1">
    <property type="nucleotide sequence ID" value="NZ_CP071518.1"/>
</dbReference>
<proteinExistence type="predicted"/>
<dbReference type="KEGG" id="lsf:I8J32_014330"/>
<dbReference type="AlphaFoldDB" id="A0A975ARP7"/>
<dbReference type="Proteomes" id="UP000639274">
    <property type="component" value="Chromosome"/>
</dbReference>
<protein>
    <submittedName>
        <fullName evidence="1">Uncharacterized protein</fullName>
    </submittedName>
</protein>
<gene>
    <name evidence="1" type="ORF">I8J32_014330</name>
</gene>